<evidence type="ECO:0000313" key="2">
    <source>
        <dbReference type="EMBL" id="OJT02622.1"/>
    </source>
</evidence>
<feature type="signal peptide" evidence="1">
    <location>
        <begin position="1"/>
        <end position="23"/>
    </location>
</feature>
<gene>
    <name evidence="2" type="ORF">TRAPUB_6848</name>
</gene>
<proteinExistence type="predicted"/>
<dbReference type="Proteomes" id="UP000184267">
    <property type="component" value="Unassembled WGS sequence"/>
</dbReference>
<evidence type="ECO:0000256" key="1">
    <source>
        <dbReference type="SAM" id="SignalP"/>
    </source>
</evidence>
<evidence type="ECO:0000313" key="3">
    <source>
        <dbReference type="Proteomes" id="UP000184267"/>
    </source>
</evidence>
<dbReference type="OMA" id="THIGPAT"/>
<dbReference type="AlphaFoldDB" id="A0A1M2V4U5"/>
<sequence length="55" mass="5500">MQLTTLVSLVLALVLTHIGPATGSLTSRAQSHALYAIVCISDADCADCPGSASGV</sequence>
<reference evidence="2 3" key="1">
    <citation type="submission" date="2016-10" db="EMBL/GenBank/DDBJ databases">
        <title>Genome sequence of the basidiomycete white-rot fungus Trametes pubescens.</title>
        <authorList>
            <person name="Makela M.R."/>
            <person name="Granchi Z."/>
            <person name="Peng M."/>
            <person name="De Vries R.P."/>
            <person name="Grigoriev I."/>
            <person name="Riley R."/>
            <person name="Hilden K."/>
        </authorList>
    </citation>
    <scope>NUCLEOTIDE SEQUENCE [LARGE SCALE GENOMIC DNA]</scope>
    <source>
        <strain evidence="2 3">FBCC735</strain>
    </source>
</reference>
<name>A0A1M2V4U5_TRAPU</name>
<protein>
    <submittedName>
        <fullName evidence="2">Uncharacterized protein</fullName>
    </submittedName>
</protein>
<organism evidence="2 3">
    <name type="scientific">Trametes pubescens</name>
    <name type="common">White-rot fungus</name>
    <dbReference type="NCBI Taxonomy" id="154538"/>
    <lineage>
        <taxon>Eukaryota</taxon>
        <taxon>Fungi</taxon>
        <taxon>Dikarya</taxon>
        <taxon>Basidiomycota</taxon>
        <taxon>Agaricomycotina</taxon>
        <taxon>Agaricomycetes</taxon>
        <taxon>Polyporales</taxon>
        <taxon>Polyporaceae</taxon>
        <taxon>Trametes</taxon>
    </lineage>
</organism>
<dbReference type="EMBL" id="MNAD01001658">
    <property type="protein sequence ID" value="OJT02622.1"/>
    <property type="molecule type" value="Genomic_DNA"/>
</dbReference>
<feature type="chain" id="PRO_5009890585" evidence="1">
    <location>
        <begin position="24"/>
        <end position="55"/>
    </location>
</feature>
<comment type="caution">
    <text evidence="2">The sequence shown here is derived from an EMBL/GenBank/DDBJ whole genome shotgun (WGS) entry which is preliminary data.</text>
</comment>
<keyword evidence="3" id="KW-1185">Reference proteome</keyword>
<accession>A0A1M2V4U5</accession>
<keyword evidence="1" id="KW-0732">Signal</keyword>